<dbReference type="InterPro" id="IPR011010">
    <property type="entry name" value="DNA_brk_join_enz"/>
</dbReference>
<dbReference type="Proteomes" id="UP001597106">
    <property type="component" value="Unassembled WGS sequence"/>
</dbReference>
<evidence type="ECO:0000256" key="1">
    <source>
        <dbReference type="ARBA" id="ARBA00023172"/>
    </source>
</evidence>
<dbReference type="Pfam" id="PF00589">
    <property type="entry name" value="Phage_integrase"/>
    <property type="match status" value="1"/>
</dbReference>
<proteinExistence type="predicted"/>
<evidence type="ECO:0000313" key="3">
    <source>
        <dbReference type="EMBL" id="MFD0929960.1"/>
    </source>
</evidence>
<keyword evidence="4" id="KW-1185">Reference proteome</keyword>
<accession>A0ABW3GLF1</accession>
<dbReference type="InterPro" id="IPR002104">
    <property type="entry name" value="Integrase_catalytic"/>
</dbReference>
<organism evidence="3 4">
    <name type="scientific">Methylophilus glucosoxydans</name>
    <dbReference type="NCBI Taxonomy" id="752553"/>
    <lineage>
        <taxon>Bacteria</taxon>
        <taxon>Pseudomonadati</taxon>
        <taxon>Pseudomonadota</taxon>
        <taxon>Betaproteobacteria</taxon>
        <taxon>Nitrosomonadales</taxon>
        <taxon>Methylophilaceae</taxon>
        <taxon>Methylophilus</taxon>
    </lineage>
</organism>
<dbReference type="InterPro" id="IPR013762">
    <property type="entry name" value="Integrase-like_cat_sf"/>
</dbReference>
<dbReference type="RefSeq" id="WP_194753413.1">
    <property type="nucleotide sequence ID" value="NZ_JBHTJW010000002.1"/>
</dbReference>
<dbReference type="EMBL" id="JBHTJW010000002">
    <property type="protein sequence ID" value="MFD0929960.1"/>
    <property type="molecule type" value="Genomic_DNA"/>
</dbReference>
<dbReference type="Gene3D" id="1.10.443.10">
    <property type="entry name" value="Intergrase catalytic core"/>
    <property type="match status" value="1"/>
</dbReference>
<name>A0ABW3GLF1_9PROT</name>
<feature type="domain" description="Tyr recombinase" evidence="2">
    <location>
        <begin position="313"/>
        <end position="465"/>
    </location>
</feature>
<comment type="caution">
    <text evidence="3">The sequence shown here is derived from an EMBL/GenBank/DDBJ whole genome shotgun (WGS) entry which is preliminary data.</text>
</comment>
<evidence type="ECO:0000259" key="2">
    <source>
        <dbReference type="Pfam" id="PF00589"/>
    </source>
</evidence>
<gene>
    <name evidence="3" type="ORF">ACFQ1T_09240</name>
</gene>
<protein>
    <submittedName>
        <fullName evidence="3">Tyrosine-type recombinase/integrase</fullName>
    </submittedName>
</protein>
<keyword evidence="1" id="KW-0233">DNA recombination</keyword>
<sequence length="647" mass="72967">MIDKAKKIDIKSVIENDFNFDEEFYVSKKSKFQDDFWDFFDESLTRQTSVPISRLQINWENYRCHVSGDSNEARSIPDQLIYELKILTAISYLVDSSLKGKGWVKPQTVIVMVKILARFFSAVYKESLISLRSQSGSLSHISSITDIRLHDIAETLKSYSFKDGKALKKGLKDLTSPIVTRYLGKGVLWTNTDIEALAFKYETQRTDYNPVMPNDLFKFLSNRACGEVKGFLNWLNIEAADNGHAEIPKHKVLECSSGGNLVFEDYTNIRKIDREISAALSKKRHFGTIKLRAKFKEDHGILLSDVLDYIYKVQRAAYTIIGMYTGARYSDLTTFQVGCIKKHHGIYVLLGTLVKSQDDLSPEENDIWPAIPIMRDALRCLEEISRVTFNPYLISSRETVPIGVKPTPLSITGFVGSMNNYLREIDTTERWRSWVISSHQLRHSLANQLARADLGLMFIAHQLKHLYSALNAIPPSVTLMYGNIADISAQRARQTTNAYTEIASSLYDPDTPVAGGGAEEFKQRRRVYFQGMAAQGWSKEMLMAQLSKQGIPFASVGTGYCGGRRDRLLKDGTKETSPCIGSLQCNPGKCSQAIITSTHVPQWKRIYEQNIQMAHDDAFAHAKDVHLTAALEAKMVLESLGEKVENS</sequence>
<reference evidence="4" key="1">
    <citation type="journal article" date="2019" name="Int. J. Syst. Evol. Microbiol.">
        <title>The Global Catalogue of Microorganisms (GCM) 10K type strain sequencing project: providing services to taxonomists for standard genome sequencing and annotation.</title>
        <authorList>
            <consortium name="The Broad Institute Genomics Platform"/>
            <consortium name="The Broad Institute Genome Sequencing Center for Infectious Disease"/>
            <person name="Wu L."/>
            <person name="Ma J."/>
        </authorList>
    </citation>
    <scope>NUCLEOTIDE SEQUENCE [LARGE SCALE GENOMIC DNA]</scope>
    <source>
        <strain evidence="4">CCUG 59685</strain>
    </source>
</reference>
<evidence type="ECO:0000313" key="4">
    <source>
        <dbReference type="Proteomes" id="UP001597106"/>
    </source>
</evidence>
<dbReference type="SUPFAM" id="SSF56349">
    <property type="entry name" value="DNA breaking-rejoining enzymes"/>
    <property type="match status" value="1"/>
</dbReference>